<dbReference type="EMBL" id="AP010803">
    <property type="protein sequence ID" value="BAI97178.1"/>
    <property type="molecule type" value="Genomic_DNA"/>
</dbReference>
<gene>
    <name evidence="1" type="ordered locus">SJA_C1-23440</name>
</gene>
<dbReference type="HOGENOM" id="CLU_3239759_0_0_5"/>
<evidence type="ECO:0000313" key="2">
    <source>
        <dbReference type="Proteomes" id="UP000007753"/>
    </source>
</evidence>
<sequence length="43" mass="4785">MEGQSVDPPSAGIRLVVHCNISATGRNECKRKIRLCLTCRKGW</sequence>
<dbReference type="AlphaFoldDB" id="D4Z3J6"/>
<evidence type="ECO:0000313" key="1">
    <source>
        <dbReference type="EMBL" id="BAI97178.1"/>
    </source>
</evidence>
<name>D4Z3J6_SPHIU</name>
<accession>D4Z3J6</accession>
<protein>
    <submittedName>
        <fullName evidence="1">Uncharacterized protein</fullName>
    </submittedName>
</protein>
<proteinExistence type="predicted"/>
<keyword evidence="2" id="KW-1185">Reference proteome</keyword>
<dbReference type="KEGG" id="sjp:SJA_C1-23440"/>
<dbReference type="Proteomes" id="UP000007753">
    <property type="component" value="Chromosome 1"/>
</dbReference>
<organism evidence="1 2">
    <name type="scientific">Sphingobium indicum (strain DSM 16413 / CCM 7287 / MTCC 6362 / UT26 / NBRC 101211 / UT26S)</name>
    <name type="common">Sphingobium japonicum</name>
    <dbReference type="NCBI Taxonomy" id="452662"/>
    <lineage>
        <taxon>Bacteria</taxon>
        <taxon>Pseudomonadati</taxon>
        <taxon>Pseudomonadota</taxon>
        <taxon>Alphaproteobacteria</taxon>
        <taxon>Sphingomonadales</taxon>
        <taxon>Sphingomonadaceae</taxon>
        <taxon>Sphingobium</taxon>
    </lineage>
</organism>
<reference evidence="1 2" key="1">
    <citation type="journal article" date="2010" name="J. Bacteriol.">
        <title>Complete genome sequence of the representative gamma-hexachlorocyclohexane-degrading bacterium Sphingobium japonicum UT26.</title>
        <authorList>
            <person name="Nagata Y."/>
            <person name="Ohtsubo Y."/>
            <person name="Endo R."/>
            <person name="Ichikawa N."/>
            <person name="Ankai A."/>
            <person name="Oguchi A."/>
            <person name="Fukui S."/>
            <person name="Fujita N."/>
            <person name="Tsuda M."/>
        </authorList>
    </citation>
    <scope>NUCLEOTIDE SEQUENCE [LARGE SCALE GENOMIC DNA]</scope>
    <source>
        <strain evidence="2">DSM 16413 / CCM 7287 / MTCC 6362 / UT26 / NBRC 101211 / UT26S</strain>
    </source>
</reference>